<protein>
    <recommendedName>
        <fullName evidence="3">ARM repeat superfamily protein</fullName>
    </recommendedName>
</protein>
<dbReference type="InterPro" id="IPR024095">
    <property type="entry name" value="Vesicle_P115"/>
</dbReference>
<dbReference type="PANTHER" id="PTHR10013">
    <property type="entry name" value="GENERAL VESICULAR TRANSPORT FACTOR P115"/>
    <property type="match status" value="1"/>
</dbReference>
<dbReference type="EnsemblPlants" id="Zm00001eb128800_T001">
    <property type="protein sequence ID" value="Zm00001eb128800_P001"/>
    <property type="gene ID" value="Zm00001eb128800"/>
</dbReference>
<accession>A0A804N240</accession>
<organism evidence="1 2">
    <name type="scientific">Zea mays</name>
    <name type="common">Maize</name>
    <dbReference type="NCBI Taxonomy" id="4577"/>
    <lineage>
        <taxon>Eukaryota</taxon>
        <taxon>Viridiplantae</taxon>
        <taxon>Streptophyta</taxon>
        <taxon>Embryophyta</taxon>
        <taxon>Tracheophyta</taxon>
        <taxon>Spermatophyta</taxon>
        <taxon>Magnoliopsida</taxon>
        <taxon>Liliopsida</taxon>
        <taxon>Poales</taxon>
        <taxon>Poaceae</taxon>
        <taxon>PACMAD clade</taxon>
        <taxon>Panicoideae</taxon>
        <taxon>Andropogonodae</taxon>
        <taxon>Andropogoneae</taxon>
        <taxon>Tripsacinae</taxon>
        <taxon>Zea</taxon>
    </lineage>
</organism>
<reference evidence="2" key="1">
    <citation type="submission" date="2015-12" db="EMBL/GenBank/DDBJ databases">
        <title>Update maize B73 reference genome by single molecule sequencing technologies.</title>
        <authorList>
            <consortium name="Maize Genome Sequencing Project"/>
            <person name="Ware D."/>
        </authorList>
    </citation>
    <scope>NUCLEOTIDE SEQUENCE [LARGE SCALE GENOMIC DNA]</scope>
    <source>
        <strain evidence="2">cv. B73</strain>
    </source>
</reference>
<evidence type="ECO:0000313" key="2">
    <source>
        <dbReference type="Proteomes" id="UP000007305"/>
    </source>
</evidence>
<keyword evidence="2" id="KW-1185">Reference proteome</keyword>
<evidence type="ECO:0008006" key="3">
    <source>
        <dbReference type="Google" id="ProtNLM"/>
    </source>
</evidence>
<dbReference type="Gene3D" id="1.25.10.10">
    <property type="entry name" value="Leucine-rich Repeat Variant"/>
    <property type="match status" value="1"/>
</dbReference>
<dbReference type="InterPro" id="IPR011989">
    <property type="entry name" value="ARM-like"/>
</dbReference>
<dbReference type="Gramene" id="Zm00001eb128800_T001">
    <property type="protein sequence ID" value="Zm00001eb128800_P001"/>
    <property type="gene ID" value="Zm00001eb128800"/>
</dbReference>
<dbReference type="AlphaFoldDB" id="A0A804N240"/>
<dbReference type="Proteomes" id="UP000007305">
    <property type="component" value="Chromosome 3"/>
</dbReference>
<dbReference type="InParanoid" id="A0A804N240"/>
<reference evidence="1" key="3">
    <citation type="submission" date="2021-05" db="UniProtKB">
        <authorList>
            <consortium name="EnsemblPlants"/>
        </authorList>
    </citation>
    <scope>IDENTIFICATION</scope>
    <source>
        <strain evidence="1">cv. B73</strain>
    </source>
</reference>
<evidence type="ECO:0000313" key="1">
    <source>
        <dbReference type="EnsemblPlants" id="Zm00001eb128800_P001"/>
    </source>
</evidence>
<name>A0A804N240_MAIZE</name>
<dbReference type="GO" id="GO:0048193">
    <property type="term" value="P:Golgi vesicle transport"/>
    <property type="evidence" value="ECO:0007669"/>
    <property type="project" value="InterPro"/>
</dbReference>
<dbReference type="PANTHER" id="PTHR10013:SF0">
    <property type="entry name" value="GENERAL VESICULAR TRANSPORT FACTOR P115"/>
    <property type="match status" value="1"/>
</dbReference>
<sequence length="202" mass="22760">MMSTFLYQAIVTIDSYACASLISVNPTIVPLGCSNVERCLYQISNGTIYEDWRSAMIELQSLVTESRSTQMSFGAMGFPILLNILKEDREDVELVRGALETFMSALTPIETSQGPNTQLQPAESCSKDVSIVHVDMHNYSLDEKIRMTLEAHIVEKTDEVHEVSFDAGPHHTYGLLQFVCQICFPQRNYLNKKIASQRRMGQ</sequence>
<reference evidence="1" key="2">
    <citation type="submission" date="2019-07" db="EMBL/GenBank/DDBJ databases">
        <authorList>
            <person name="Seetharam A."/>
            <person name="Woodhouse M."/>
            <person name="Cannon E."/>
        </authorList>
    </citation>
    <scope>NUCLEOTIDE SEQUENCE [LARGE SCALE GENOMIC DNA]</scope>
    <source>
        <strain evidence="1">cv. B73</strain>
    </source>
</reference>
<proteinExistence type="predicted"/>